<organism evidence="2 3">
    <name type="scientific">Luteitalea pratensis</name>
    <dbReference type="NCBI Taxonomy" id="1855912"/>
    <lineage>
        <taxon>Bacteria</taxon>
        <taxon>Pseudomonadati</taxon>
        <taxon>Acidobacteriota</taxon>
        <taxon>Vicinamibacteria</taxon>
        <taxon>Vicinamibacterales</taxon>
        <taxon>Vicinamibacteraceae</taxon>
        <taxon>Luteitalea</taxon>
    </lineage>
</organism>
<dbReference type="AlphaFoldDB" id="A0A143PFA0"/>
<name>A0A143PFA0_LUTPR</name>
<evidence type="ECO:0000313" key="3">
    <source>
        <dbReference type="Proteomes" id="UP000076079"/>
    </source>
</evidence>
<reference evidence="2 3" key="1">
    <citation type="journal article" date="2016" name="Genome Announc.">
        <title>First Complete Genome Sequence of a Subdivision 6 Acidobacterium Strain.</title>
        <authorList>
            <person name="Huang S."/>
            <person name="Vieira S."/>
            <person name="Bunk B."/>
            <person name="Riedel T."/>
            <person name="Sproer C."/>
            <person name="Overmann J."/>
        </authorList>
    </citation>
    <scope>NUCLEOTIDE SEQUENCE [LARGE SCALE GENOMIC DNA]</scope>
    <source>
        <strain evidence="3">DSM 100886 HEG_-6_39</strain>
    </source>
</reference>
<feature type="domain" description="TIR" evidence="1">
    <location>
        <begin position="4"/>
        <end position="161"/>
    </location>
</feature>
<reference evidence="3" key="2">
    <citation type="submission" date="2016-04" db="EMBL/GenBank/DDBJ databases">
        <title>First Complete Genome Sequence of a Subdivision 6 Acidobacterium.</title>
        <authorList>
            <person name="Huang S."/>
            <person name="Vieira S."/>
            <person name="Bunk B."/>
            <person name="Riedel T."/>
            <person name="Sproeer C."/>
            <person name="Overmann J."/>
        </authorList>
    </citation>
    <scope>NUCLEOTIDE SEQUENCE [LARGE SCALE GENOMIC DNA]</scope>
    <source>
        <strain evidence="3">DSM 100886 HEG_-6_39</strain>
    </source>
</reference>
<dbReference type="Proteomes" id="UP000076079">
    <property type="component" value="Chromosome"/>
</dbReference>
<dbReference type="OrthoDB" id="1454815at2"/>
<protein>
    <submittedName>
        <fullName evidence="2">TIR domain protein</fullName>
    </submittedName>
</protein>
<dbReference type="Gene3D" id="3.40.50.10140">
    <property type="entry name" value="Toll/interleukin-1 receptor homology (TIR) domain"/>
    <property type="match status" value="1"/>
</dbReference>
<dbReference type="Pfam" id="PF13676">
    <property type="entry name" value="TIR_2"/>
    <property type="match status" value="1"/>
</dbReference>
<dbReference type="GO" id="GO:0007165">
    <property type="term" value="P:signal transduction"/>
    <property type="evidence" value="ECO:0007669"/>
    <property type="project" value="InterPro"/>
</dbReference>
<dbReference type="InterPro" id="IPR000157">
    <property type="entry name" value="TIR_dom"/>
</dbReference>
<evidence type="ECO:0000259" key="1">
    <source>
        <dbReference type="PROSITE" id="PS50104"/>
    </source>
</evidence>
<dbReference type="STRING" id="1855912.LuPra_00117"/>
<dbReference type="SUPFAM" id="SSF52200">
    <property type="entry name" value="Toll/Interleukin receptor TIR domain"/>
    <property type="match status" value="1"/>
</dbReference>
<evidence type="ECO:0000313" key="2">
    <source>
        <dbReference type="EMBL" id="AMY06953.1"/>
    </source>
</evidence>
<dbReference type="KEGG" id="abac:LuPra_00117"/>
<dbReference type="RefSeq" id="WP_110168967.1">
    <property type="nucleotide sequence ID" value="NZ_CP015136.1"/>
</dbReference>
<dbReference type="InterPro" id="IPR035897">
    <property type="entry name" value="Toll_tir_struct_dom_sf"/>
</dbReference>
<dbReference type="PROSITE" id="PS50104">
    <property type="entry name" value="TIR"/>
    <property type="match status" value="1"/>
</dbReference>
<accession>A0A143PFA0</accession>
<dbReference type="EMBL" id="CP015136">
    <property type="protein sequence ID" value="AMY06953.1"/>
    <property type="molecule type" value="Genomic_DNA"/>
</dbReference>
<proteinExistence type="predicted"/>
<keyword evidence="3" id="KW-1185">Reference proteome</keyword>
<gene>
    <name evidence="2" type="ORF">LuPra_00117</name>
</gene>
<sequence length="213" mass="24451">MTDTLHACFISYRHPATAGSREEKLIAHVFKAISDHVEMYTHTHQVYFDQKRLVPGYQYDEKLAEAICRSACMVIVYWPAYLESDYCLQEIEAMLEIEKRRRKKLGSELHGCRLIIPFIVRGRFEDLPNAVRDGCQYLDYSRQATNPHFNIGEDEETSAKLFEIANYIKSLCDKLQRVGADVVGTCKDYGFPARMQVTQPEMAPPPPPPFPGQ</sequence>